<evidence type="ECO:0000256" key="1">
    <source>
        <dbReference type="ARBA" id="ARBA00022729"/>
    </source>
</evidence>
<evidence type="ECO:0000313" key="6">
    <source>
        <dbReference type="Proteomes" id="UP001597387"/>
    </source>
</evidence>
<dbReference type="PANTHER" id="PTHR43817:SF1">
    <property type="entry name" value="HYDROLASE, FAMILY 43, PUTATIVE (AFU_ORTHOLOGUE AFUA_3G01660)-RELATED"/>
    <property type="match status" value="1"/>
</dbReference>
<keyword evidence="1" id="KW-0732">Signal</keyword>
<name>A0ABW4ZKB1_9SPHI</name>
<evidence type="ECO:0000313" key="5">
    <source>
        <dbReference type="EMBL" id="MFD2162523.1"/>
    </source>
</evidence>
<dbReference type="InterPro" id="IPR054593">
    <property type="entry name" value="Beta-mannosidase-like_N2"/>
</dbReference>
<proteinExistence type="predicted"/>
<organism evidence="5 6">
    <name type="scientific">Paradesertivirga mongoliensis</name>
    <dbReference type="NCBI Taxonomy" id="2100740"/>
    <lineage>
        <taxon>Bacteria</taxon>
        <taxon>Pseudomonadati</taxon>
        <taxon>Bacteroidota</taxon>
        <taxon>Sphingobacteriia</taxon>
        <taxon>Sphingobacteriales</taxon>
        <taxon>Sphingobacteriaceae</taxon>
        <taxon>Paradesertivirga</taxon>
    </lineage>
</organism>
<reference evidence="6" key="1">
    <citation type="journal article" date="2019" name="Int. J. Syst. Evol. Microbiol.">
        <title>The Global Catalogue of Microorganisms (GCM) 10K type strain sequencing project: providing services to taxonomists for standard genome sequencing and annotation.</title>
        <authorList>
            <consortium name="The Broad Institute Genomics Platform"/>
            <consortium name="The Broad Institute Genome Sequencing Center for Infectious Disease"/>
            <person name="Wu L."/>
            <person name="Ma J."/>
        </authorList>
    </citation>
    <scope>NUCLEOTIDE SEQUENCE [LARGE SCALE GENOMIC DNA]</scope>
    <source>
        <strain evidence="6">KCTC 42217</strain>
    </source>
</reference>
<keyword evidence="6" id="KW-1185">Reference proteome</keyword>
<dbReference type="RefSeq" id="WP_255903441.1">
    <property type="nucleotide sequence ID" value="NZ_JAFMZO010000003.1"/>
</dbReference>
<dbReference type="SUPFAM" id="SSF49785">
    <property type="entry name" value="Galactose-binding domain-like"/>
    <property type="match status" value="2"/>
</dbReference>
<dbReference type="InterPro" id="IPR008979">
    <property type="entry name" value="Galactose-bd-like_sf"/>
</dbReference>
<dbReference type="NCBIfam" id="NF045579">
    <property type="entry name" value="rhamnoside_JR"/>
    <property type="match status" value="1"/>
</dbReference>
<evidence type="ECO:0000256" key="3">
    <source>
        <dbReference type="SAM" id="MobiDB-lite"/>
    </source>
</evidence>
<dbReference type="CDD" id="cd03143">
    <property type="entry name" value="A4_beta-galactosidase_middle_domain"/>
    <property type="match status" value="1"/>
</dbReference>
<gene>
    <name evidence="5" type="ORF">ACFSJU_08965</name>
</gene>
<accession>A0ABW4ZKB1</accession>
<keyword evidence="2 5" id="KW-0378">Hydrolase</keyword>
<dbReference type="Pfam" id="PF22666">
    <property type="entry name" value="Glyco_hydro_2_N2"/>
    <property type="match status" value="1"/>
</dbReference>
<dbReference type="Pfam" id="PF17132">
    <property type="entry name" value="Glyco_hydro_106"/>
    <property type="match status" value="1"/>
</dbReference>
<dbReference type="GO" id="GO:0016787">
    <property type="term" value="F:hydrolase activity"/>
    <property type="evidence" value="ECO:0007669"/>
    <property type="project" value="UniProtKB-KW"/>
</dbReference>
<dbReference type="EMBL" id="JBHUHZ010000001">
    <property type="protein sequence ID" value="MFD2162523.1"/>
    <property type="molecule type" value="Genomic_DNA"/>
</dbReference>
<feature type="domain" description="Beta-mannosidase-like galactose-binding" evidence="4">
    <location>
        <begin position="985"/>
        <end position="1058"/>
    </location>
</feature>
<sequence length="1102" mass="121928">MTRNNLLTSFGLLIFLLIFCAAAYSQNTIESLKANFKTPPQTGWPRTWWHWSHSNVTKEGITKDLEWMKRAGIAGMQLGDVAYGSGQTVTEKIVFRTPEWLDAVRHTAAEADRLGLEMSMFTSAGWSLTGGPWVKPEQAMKKLVWSEVRVEGSKTFKGKLPQPPANEGAGPNLSPLTEQTTPKGFYKDFAVIAYRTPANELISATPAKVSSSSGEIDKTQLFDSNLATSGTIKAIGQPRKAWLLLDFNKPVTATGITIAGKKGIPFGSIMASNDGISFSTLTNIPGKTGYRGGRIRTYDFAETKARYYKVEMTNAPARPGEIISQITTLADSVYDISEIQIHTGGRVNRWEDKAGFNFLFEYAGTETPALSPGSVIASADVIDLSSKMSADGTLNWDPPKGNWTIMRFGYALTGAKNRPAVPAGLGYEVDKLSKKHAEAYMQEYTNPIKGALGNLYGKSLQYMVMDSWEAGIQNWTEDMPAEFKKRRGYDMTPYLPVLAGRVYKNSEISDRFLWDFRRTLVDMFAENHYGTVTDFLNKQGIKTYSEAGGVSLESMEDALLNKKYVDIPMGEFWVRDLHPSSMYYEDVRGAASASHVYGKNLVAAEAFTGGNYESPYTLKKLADYWFTQGINRLVFHTSAHQPLDTKPGNTMVGTHINRNITWAEQARPFMTYLSRASYMLQQGTYVADVAYLLNEGAPSTMPFWGAGLQPALPDGYSFDYINADVLLNRIKFEGGRLTLPDGLNYGVLVLPQTTEMTLPVLKKIRELVGAGATVLGPKPVKTPGLIGYPASDDELKELAGEVWGDLDGISRTVKTYGKGKVLWGMPLQSALNMAGITRDIDANTFSDGLSWIHRKTPDADIYFIVNRKDSPQHLDINFRVSGKHAEIFNPDKGTYASADYTASGERTMVDLQLEERESVFVVFHGVAQVNDNKKVSQYESLATIDGPWTVSFPPNWGAPEKIEMTNLSSWTNHSIEGVKYFSGTANYNKTFELNKKSIQNAEELWIDLGDVKDIAEVSLNGKIIDTLWKAPFRADISKAIKPGKNQLQIRVTNQWTNRLIGDQATTPEKRILASYTAPFGGRYVLAPSGLLGPVRILSSAHK</sequence>
<dbReference type="Gene3D" id="2.60.120.260">
    <property type="entry name" value="Galactose-binding domain-like"/>
    <property type="match status" value="2"/>
</dbReference>
<protein>
    <submittedName>
        <fullName evidence="5">Glycosyl hydrolase</fullName>
    </submittedName>
</protein>
<evidence type="ECO:0000259" key="4">
    <source>
        <dbReference type="Pfam" id="PF22666"/>
    </source>
</evidence>
<feature type="region of interest" description="Disordered" evidence="3">
    <location>
        <begin position="155"/>
        <end position="177"/>
    </location>
</feature>
<comment type="caution">
    <text evidence="5">The sequence shown here is derived from an EMBL/GenBank/DDBJ whole genome shotgun (WGS) entry which is preliminary data.</text>
</comment>
<dbReference type="PANTHER" id="PTHR43817">
    <property type="entry name" value="GLYCOSYL HYDROLASE"/>
    <property type="match status" value="1"/>
</dbReference>
<dbReference type="Proteomes" id="UP001597387">
    <property type="component" value="Unassembled WGS sequence"/>
</dbReference>
<evidence type="ECO:0000256" key="2">
    <source>
        <dbReference type="ARBA" id="ARBA00022801"/>
    </source>
</evidence>